<feature type="chain" id="PRO_5013271665" description="CUB domain-containing protein" evidence="5">
    <location>
        <begin position="28"/>
        <end position="630"/>
    </location>
</feature>
<protein>
    <recommendedName>
        <fullName evidence="8">CUB domain-containing protein</fullName>
    </recommendedName>
</protein>
<evidence type="ECO:0000256" key="1">
    <source>
        <dbReference type="ARBA" id="ARBA00004613"/>
    </source>
</evidence>
<gene>
    <name evidence="6" type="ORF">AK812_SmicGene12680</name>
</gene>
<comment type="caution">
    <text evidence="6">The sequence shown here is derived from an EMBL/GenBank/DDBJ whole genome shotgun (WGS) entry which is preliminary data.</text>
</comment>
<dbReference type="Proteomes" id="UP000186817">
    <property type="component" value="Unassembled WGS sequence"/>
</dbReference>
<evidence type="ECO:0000256" key="5">
    <source>
        <dbReference type="SAM" id="SignalP"/>
    </source>
</evidence>
<evidence type="ECO:0008006" key="8">
    <source>
        <dbReference type="Google" id="ProtNLM"/>
    </source>
</evidence>
<evidence type="ECO:0000256" key="2">
    <source>
        <dbReference type="ARBA" id="ARBA00022525"/>
    </source>
</evidence>
<accession>A0A1Q9EA56</accession>
<proteinExistence type="predicted"/>
<dbReference type="OrthoDB" id="419507at2759"/>
<keyword evidence="3" id="KW-1015">Disulfide bond</keyword>
<feature type="compositionally biased region" description="Low complexity" evidence="4">
    <location>
        <begin position="220"/>
        <end position="243"/>
    </location>
</feature>
<feature type="region of interest" description="Disordered" evidence="4">
    <location>
        <begin position="516"/>
        <end position="575"/>
    </location>
</feature>
<dbReference type="PANTHER" id="PTHR24255">
    <property type="entry name" value="COMPLEMENT COMPONENT 1, S SUBCOMPONENT-RELATED"/>
    <property type="match status" value="1"/>
</dbReference>
<dbReference type="AlphaFoldDB" id="A0A1Q9EA56"/>
<dbReference type="SUPFAM" id="SSF49854">
    <property type="entry name" value="Spermadhesin, CUB domain"/>
    <property type="match status" value="2"/>
</dbReference>
<organism evidence="6 7">
    <name type="scientific">Symbiodinium microadriaticum</name>
    <name type="common">Dinoflagellate</name>
    <name type="synonym">Zooxanthella microadriatica</name>
    <dbReference type="NCBI Taxonomy" id="2951"/>
    <lineage>
        <taxon>Eukaryota</taxon>
        <taxon>Sar</taxon>
        <taxon>Alveolata</taxon>
        <taxon>Dinophyceae</taxon>
        <taxon>Suessiales</taxon>
        <taxon>Symbiodiniaceae</taxon>
        <taxon>Symbiodinium</taxon>
    </lineage>
</organism>
<comment type="subcellular location">
    <subcellularLocation>
        <location evidence="1">Secreted</location>
    </subcellularLocation>
</comment>
<keyword evidence="5" id="KW-0732">Signal</keyword>
<evidence type="ECO:0000313" key="7">
    <source>
        <dbReference type="Proteomes" id="UP000186817"/>
    </source>
</evidence>
<evidence type="ECO:0000256" key="3">
    <source>
        <dbReference type="ARBA" id="ARBA00023157"/>
    </source>
</evidence>
<dbReference type="PANTHER" id="PTHR24255:SF27">
    <property type="entry name" value="HAPTOGLOBIN-RELATED PROTEIN"/>
    <property type="match status" value="1"/>
</dbReference>
<feature type="compositionally biased region" description="Polar residues" evidence="4">
    <location>
        <begin position="547"/>
        <end position="561"/>
    </location>
</feature>
<keyword evidence="2" id="KW-0964">Secreted</keyword>
<dbReference type="EMBL" id="LSRX01000214">
    <property type="protein sequence ID" value="OLQ04291.1"/>
    <property type="molecule type" value="Genomic_DNA"/>
</dbReference>
<dbReference type="InterPro" id="IPR035914">
    <property type="entry name" value="Sperma_CUB_dom_sf"/>
</dbReference>
<name>A0A1Q9EA56_SYMMI</name>
<feature type="region of interest" description="Disordered" evidence="4">
    <location>
        <begin position="220"/>
        <end position="245"/>
    </location>
</feature>
<feature type="signal peptide" evidence="5">
    <location>
        <begin position="1"/>
        <end position="27"/>
    </location>
</feature>
<evidence type="ECO:0000313" key="6">
    <source>
        <dbReference type="EMBL" id="OLQ04291.1"/>
    </source>
</evidence>
<reference evidence="6 7" key="1">
    <citation type="submission" date="2016-02" db="EMBL/GenBank/DDBJ databases">
        <title>Genome analysis of coral dinoflagellate symbionts highlights evolutionary adaptations to a symbiotic lifestyle.</title>
        <authorList>
            <person name="Aranda M."/>
            <person name="Li Y."/>
            <person name="Liew Y.J."/>
            <person name="Baumgarten S."/>
            <person name="Simakov O."/>
            <person name="Wilson M."/>
            <person name="Piel J."/>
            <person name="Ashoor H."/>
            <person name="Bougouffa S."/>
            <person name="Bajic V.B."/>
            <person name="Ryu T."/>
            <person name="Ravasi T."/>
            <person name="Bayer T."/>
            <person name="Micklem G."/>
            <person name="Kim H."/>
            <person name="Bhak J."/>
            <person name="Lajeunesse T.C."/>
            <person name="Voolstra C.R."/>
        </authorList>
    </citation>
    <scope>NUCLEOTIDE SEQUENCE [LARGE SCALE GENOMIC DNA]</scope>
    <source>
        <strain evidence="6 7">CCMP2467</strain>
    </source>
</reference>
<sequence>MARGCAKMQPPSCQGLLLLLWAGVAHSTVHDRRTPGESCSDVPLWKDSEGYNCSQYQSGRWCTSDGNLGTGWQARWNVMETYWHDGYTAISACCACGGGQVSHINGLWQVMRGPCTIEEECILSPNYPGNYSDNERCTILVNSTLAKPLKTIHWDVEYWFDYLHISGTFYSGRNDPQGVVPAGSIQWSADEDTHGTGWKLCASDEALTTTTAGVAEITEAATTSEPSTSSSTSPEPSVPAEPTTCRDVEGWTDLSDYPCADYVEHGWCTSTGAKGPNWADAWGEFDDYWRNGYAAPQACCACGGGQVHSVVGAWQVLHGACTIVDNCIQSPNYPANYSSNGRCAIVTNSSFMAPLQLVDFSTERFYDILTINNMPFSGLRKPSGVTPRGTIAWISDEDIEAKGWKLCLGPKPSPPAGGGIFSILEGPCTMDAEGCAVSPNYPSHYGSLQGCIIQVYNPENKTISAKDFVTEASYDVLWVNGRRYSGSSGPDGVVPRGPIQWSPDEDVEDKGWKLCPGPVGQPEEGPSAAEQGYYGDFGYGDDEDGAQSVTEPGTGLEQGSSGVAEDSTSEKPLEGEEVEVNGTLPFGKILLATAALCLTGVLCLRCRRNQDKGPGGFSTSYGRSYALDNL</sequence>
<keyword evidence="7" id="KW-1185">Reference proteome</keyword>
<dbReference type="GO" id="GO:0031638">
    <property type="term" value="P:zymogen activation"/>
    <property type="evidence" value="ECO:0007669"/>
    <property type="project" value="TreeGrafter"/>
</dbReference>
<dbReference type="GO" id="GO:0005615">
    <property type="term" value="C:extracellular space"/>
    <property type="evidence" value="ECO:0007669"/>
    <property type="project" value="TreeGrafter"/>
</dbReference>
<dbReference type="GO" id="GO:0004252">
    <property type="term" value="F:serine-type endopeptidase activity"/>
    <property type="evidence" value="ECO:0007669"/>
    <property type="project" value="TreeGrafter"/>
</dbReference>
<evidence type="ECO:0000256" key="4">
    <source>
        <dbReference type="SAM" id="MobiDB-lite"/>
    </source>
</evidence>